<dbReference type="EMBL" id="CP004393">
    <property type="protein sequence ID" value="AJE48487.1"/>
    <property type="molecule type" value="Genomic_DNA"/>
</dbReference>
<gene>
    <name evidence="1" type="ORF">P73_3772</name>
</gene>
<protein>
    <submittedName>
        <fullName evidence="1">Uncharacterized protein</fullName>
    </submittedName>
</protein>
<name>A0A0B5E846_9RHOB</name>
<sequence>MSVTDAPGATIAPSTAASWPGAIWALDRRMRAAPMPWALKDCGDFWGIGDLSVFRAHLRL</sequence>
<organism evidence="1 2">
    <name type="scientific">Celeribacter indicus</name>
    <dbReference type="NCBI Taxonomy" id="1208324"/>
    <lineage>
        <taxon>Bacteria</taxon>
        <taxon>Pseudomonadati</taxon>
        <taxon>Pseudomonadota</taxon>
        <taxon>Alphaproteobacteria</taxon>
        <taxon>Rhodobacterales</taxon>
        <taxon>Roseobacteraceae</taxon>
        <taxon>Celeribacter</taxon>
    </lineage>
</organism>
<dbReference type="KEGG" id="cid:P73_3772"/>
<dbReference type="STRING" id="1208324.P73_3772"/>
<evidence type="ECO:0000313" key="2">
    <source>
        <dbReference type="Proteomes" id="UP000031521"/>
    </source>
</evidence>
<evidence type="ECO:0000313" key="1">
    <source>
        <dbReference type="EMBL" id="AJE48487.1"/>
    </source>
</evidence>
<proteinExistence type="predicted"/>
<reference evidence="1 2" key="1">
    <citation type="journal article" date="2014" name="Int. J. Syst. Evol. Microbiol.">
        <title>Celeribacter indicus sp. nov., a polycyclic aromatic hydrocarbon-degrading bacterium from deep-sea sediment and reclassification of Huaishuia halophila as Celeribacter halophilus comb. nov.</title>
        <authorList>
            <person name="Lai Q."/>
            <person name="Cao J."/>
            <person name="Yuan J."/>
            <person name="Li F."/>
            <person name="Shao Z."/>
        </authorList>
    </citation>
    <scope>NUCLEOTIDE SEQUENCE [LARGE SCALE GENOMIC DNA]</scope>
    <source>
        <strain evidence="1">P73</strain>
    </source>
</reference>
<accession>A0A0B5E846</accession>
<dbReference type="HOGENOM" id="CLU_2932811_0_0_5"/>
<dbReference type="Proteomes" id="UP000031521">
    <property type="component" value="Chromosome"/>
</dbReference>
<dbReference type="AlphaFoldDB" id="A0A0B5E846"/>
<keyword evidence="2" id="KW-1185">Reference proteome</keyword>